<sequence>MGRKEEETYNPVEETYPLFSDLTGLSYHRSLPRDCWNNAKNVKIAYNSSISSLLSKTAFNNYHDSESLTGMQMA</sequence>
<proteinExistence type="predicted"/>
<keyword evidence="2" id="KW-1185">Reference proteome</keyword>
<organism evidence="1 2">
    <name type="scientific">Caerostris extrusa</name>
    <name type="common">Bark spider</name>
    <name type="synonym">Caerostris bankana</name>
    <dbReference type="NCBI Taxonomy" id="172846"/>
    <lineage>
        <taxon>Eukaryota</taxon>
        <taxon>Metazoa</taxon>
        <taxon>Ecdysozoa</taxon>
        <taxon>Arthropoda</taxon>
        <taxon>Chelicerata</taxon>
        <taxon>Arachnida</taxon>
        <taxon>Araneae</taxon>
        <taxon>Araneomorphae</taxon>
        <taxon>Entelegynae</taxon>
        <taxon>Araneoidea</taxon>
        <taxon>Araneidae</taxon>
        <taxon>Caerostris</taxon>
    </lineage>
</organism>
<evidence type="ECO:0000313" key="2">
    <source>
        <dbReference type="Proteomes" id="UP001054945"/>
    </source>
</evidence>
<accession>A0AAV4Y2J7</accession>
<dbReference type="AlphaFoldDB" id="A0AAV4Y2J7"/>
<evidence type="ECO:0000313" key="1">
    <source>
        <dbReference type="EMBL" id="GIZ01368.1"/>
    </source>
</evidence>
<dbReference type="EMBL" id="BPLR01018660">
    <property type="protein sequence ID" value="GIZ01368.1"/>
    <property type="molecule type" value="Genomic_DNA"/>
</dbReference>
<reference evidence="1 2" key="1">
    <citation type="submission" date="2021-06" db="EMBL/GenBank/DDBJ databases">
        <title>Caerostris extrusa draft genome.</title>
        <authorList>
            <person name="Kono N."/>
            <person name="Arakawa K."/>
        </authorList>
    </citation>
    <scope>NUCLEOTIDE SEQUENCE [LARGE SCALE GENOMIC DNA]</scope>
</reference>
<comment type="caution">
    <text evidence="1">The sequence shown here is derived from an EMBL/GenBank/DDBJ whole genome shotgun (WGS) entry which is preliminary data.</text>
</comment>
<gene>
    <name evidence="1" type="ORF">CEXT_426421</name>
</gene>
<dbReference type="Proteomes" id="UP001054945">
    <property type="component" value="Unassembled WGS sequence"/>
</dbReference>
<name>A0AAV4Y2J7_CAEEX</name>
<protein>
    <submittedName>
        <fullName evidence="1">Uncharacterized protein</fullName>
    </submittedName>
</protein>